<evidence type="ECO:0000313" key="1">
    <source>
        <dbReference type="EMBL" id="SNY89036.1"/>
    </source>
</evidence>
<accession>A0A285LZI9</accession>
<evidence type="ECO:0000313" key="2">
    <source>
        <dbReference type="Proteomes" id="UP000219565"/>
    </source>
</evidence>
<proteinExistence type="predicted"/>
<gene>
    <name evidence="1" type="ORF">SAMN04244553_6034</name>
</gene>
<reference evidence="1 2" key="1">
    <citation type="submission" date="2017-09" db="EMBL/GenBank/DDBJ databases">
        <authorList>
            <person name="Ehlers B."/>
            <person name="Leendertz F.H."/>
        </authorList>
    </citation>
    <scope>NUCLEOTIDE SEQUENCE [LARGE SCALE GENOMIC DNA]</scope>
    <source>
        <strain evidence="1 2">DSM 45537</strain>
    </source>
</reference>
<dbReference type="Proteomes" id="UP000219565">
    <property type="component" value="Unassembled WGS sequence"/>
</dbReference>
<organism evidence="1 2">
    <name type="scientific">Nocardia amikacinitolerans</name>
    <dbReference type="NCBI Taxonomy" id="756689"/>
    <lineage>
        <taxon>Bacteria</taxon>
        <taxon>Bacillati</taxon>
        <taxon>Actinomycetota</taxon>
        <taxon>Actinomycetes</taxon>
        <taxon>Mycobacteriales</taxon>
        <taxon>Nocardiaceae</taxon>
        <taxon>Nocardia</taxon>
    </lineage>
</organism>
<keyword evidence="2" id="KW-1185">Reference proteome</keyword>
<name>A0A285LZI9_9NOCA</name>
<dbReference type="EMBL" id="OBEG01000007">
    <property type="protein sequence ID" value="SNY89036.1"/>
    <property type="molecule type" value="Genomic_DNA"/>
</dbReference>
<dbReference type="AlphaFoldDB" id="A0A285LZI9"/>
<sequence>MLPSESDPALLKDDPDYIPQSGYDEKVWVKKADDAVRIATKVDGWQGTLTINTALIKTKAGESKFKVSDQQIRTASQFLITLTRELGSQG</sequence>
<protein>
    <submittedName>
        <fullName evidence="1">Uncharacterized protein</fullName>
    </submittedName>
</protein>